<keyword evidence="7" id="KW-0376">Hydrogen peroxide</keyword>
<dbReference type="AlphaFoldDB" id="A0A507E2E0"/>
<evidence type="ECO:0000256" key="5">
    <source>
        <dbReference type="ARBA" id="ARBA00023002"/>
    </source>
</evidence>
<organism evidence="11 12">
    <name type="scientific">Powellomyces hirtus</name>
    <dbReference type="NCBI Taxonomy" id="109895"/>
    <lineage>
        <taxon>Eukaryota</taxon>
        <taxon>Fungi</taxon>
        <taxon>Fungi incertae sedis</taxon>
        <taxon>Chytridiomycota</taxon>
        <taxon>Chytridiomycota incertae sedis</taxon>
        <taxon>Chytridiomycetes</taxon>
        <taxon>Spizellomycetales</taxon>
        <taxon>Powellomycetaceae</taxon>
        <taxon>Powellomyces</taxon>
    </lineage>
</organism>
<dbReference type="EC" id="1.11.1.-" evidence="9"/>
<feature type="chain" id="PRO_5021510012" description="Peroxidase" evidence="9">
    <location>
        <begin position="29"/>
        <end position="699"/>
    </location>
</feature>
<comment type="catalytic activity">
    <reaction evidence="8">
        <text>2 H2O2 = O2 + 2 H2O</text>
        <dbReference type="Rhea" id="RHEA:20309"/>
        <dbReference type="ChEBI" id="CHEBI:15377"/>
        <dbReference type="ChEBI" id="CHEBI:15379"/>
        <dbReference type="ChEBI" id="CHEBI:16240"/>
        <dbReference type="EC" id="1.11.1.21"/>
    </reaction>
</comment>
<proteinExistence type="inferred from homology"/>
<dbReference type="Gene3D" id="1.10.520.10">
    <property type="match status" value="2"/>
</dbReference>
<dbReference type="PROSITE" id="PS00435">
    <property type="entry name" value="PEROXIDASE_1"/>
    <property type="match status" value="1"/>
</dbReference>
<gene>
    <name evidence="11" type="ORF">PhCBS80983_g03415</name>
</gene>
<evidence type="ECO:0000256" key="9">
    <source>
        <dbReference type="RuleBase" id="RU363051"/>
    </source>
</evidence>
<dbReference type="PANTHER" id="PTHR30555:SF0">
    <property type="entry name" value="CATALASE-PEROXIDASE"/>
    <property type="match status" value="1"/>
</dbReference>
<evidence type="ECO:0000256" key="2">
    <source>
        <dbReference type="ARBA" id="ARBA00022559"/>
    </source>
</evidence>
<feature type="signal peptide" evidence="9">
    <location>
        <begin position="1"/>
        <end position="28"/>
    </location>
</feature>
<evidence type="ECO:0000256" key="6">
    <source>
        <dbReference type="ARBA" id="ARBA00023004"/>
    </source>
</evidence>
<feature type="domain" description="Plant heme peroxidase family profile" evidence="10">
    <location>
        <begin position="141"/>
        <end position="395"/>
    </location>
</feature>
<keyword evidence="12" id="KW-1185">Reference proteome</keyword>
<dbReference type="PROSITE" id="PS00436">
    <property type="entry name" value="PEROXIDASE_2"/>
    <property type="match status" value="1"/>
</dbReference>
<protein>
    <recommendedName>
        <fullName evidence="9">Peroxidase</fullName>
        <ecNumber evidence="9">1.11.1.-</ecNumber>
    </recommendedName>
</protein>
<evidence type="ECO:0000256" key="3">
    <source>
        <dbReference type="ARBA" id="ARBA00022617"/>
    </source>
</evidence>
<keyword evidence="4" id="KW-0479">Metal-binding</keyword>
<comment type="similarity">
    <text evidence="9">Belongs to the peroxidase family.</text>
</comment>
<comment type="caution">
    <text evidence="11">The sequence shown here is derived from an EMBL/GenBank/DDBJ whole genome shotgun (WGS) entry which is preliminary data.</text>
</comment>
<keyword evidence="9" id="KW-0732">Signal</keyword>
<keyword evidence="5 9" id="KW-0560">Oxidoreductase</keyword>
<dbReference type="PROSITE" id="PS50873">
    <property type="entry name" value="PEROXIDASE_4"/>
    <property type="match status" value="2"/>
</dbReference>
<evidence type="ECO:0000256" key="8">
    <source>
        <dbReference type="ARBA" id="ARBA00049145"/>
    </source>
</evidence>
<comment type="cofactor">
    <cofactor evidence="1">
        <name>heme b</name>
        <dbReference type="ChEBI" id="CHEBI:60344"/>
    </cofactor>
</comment>
<dbReference type="InterPro" id="IPR000763">
    <property type="entry name" value="Catalase_peroxidase"/>
</dbReference>
<dbReference type="GO" id="GO:0070301">
    <property type="term" value="P:cellular response to hydrogen peroxide"/>
    <property type="evidence" value="ECO:0007669"/>
    <property type="project" value="TreeGrafter"/>
</dbReference>
<sequence>MIANTKKMLVAVAAVAVLVSNAFQPVDAVGCPMLARRDVRSSALPPNHPTSDYTFHTRDEPLADALTKKPLDWAAVEADIEKALTDSKSFWPADFGNYGPFLIRLAWHCAGSYRTSDGRGGCDGGRIRFNPELEWEDNANLDKARQLLEPIKKKYGSSLSWSDLITLSGDVAITSMGGPSIGFCGGRKDDVDGTDSLVLGPSAEQIAIAPCPVNGNCSSPLGPTTIGLIYVNPEGPMGVPDPSGSVPDIRSSFGRMGMNDRETVALIGGGHSFGKTHGACPAGAGQCGSGPDKGKGPNTFTSGFEGPWTSRPTEWTNEYFVNLLAYNWTKFTGPGGKNQWKPADTDVLPPSKSAIRMLTADVALLYDPSYRALVKEYARDLPSLERDFGAAWYKLVSRDMGPVSRCRGPRVPPPQPFQNPLPAPPTKLADFRAVRKDVEQYLTTKSSLSEQIPGDGPNGRNYGALFVELAWRCASTFRATDFFGGCNGARIRLNPEKNWPENTGMDKVLHVLSKVKSKYPAGLSWADLIVLAGETALEKAGSNRLSFVGGRVDAKDGSNPEPRTYYLNASVAARDSAKVMGLTATQYVALSARLRSPSQQARLGLGDKTYTSDASRLSSEYFQILLKNKWIPTGVESKSGAKQYKASGKGGDLFVTDADLALIWDPEFRKIAQSFAKDQRKFKAAFADAWSTLMKADLF</sequence>
<evidence type="ECO:0000313" key="12">
    <source>
        <dbReference type="Proteomes" id="UP000318582"/>
    </source>
</evidence>
<reference evidence="11 12" key="1">
    <citation type="journal article" date="2019" name="Sci. Rep.">
        <title>Comparative genomics of chytrid fungi reveal insights into the obligate biotrophic and pathogenic lifestyle of Synchytrium endobioticum.</title>
        <authorList>
            <person name="van de Vossenberg B.T.L.H."/>
            <person name="Warris S."/>
            <person name="Nguyen H.D.T."/>
            <person name="van Gent-Pelzer M.P.E."/>
            <person name="Joly D.L."/>
            <person name="van de Geest H.C."/>
            <person name="Bonants P.J.M."/>
            <person name="Smith D.S."/>
            <person name="Levesque C.A."/>
            <person name="van der Lee T.A.J."/>
        </authorList>
    </citation>
    <scope>NUCLEOTIDE SEQUENCE [LARGE SCALE GENOMIC DNA]</scope>
    <source>
        <strain evidence="11 12">CBS 809.83</strain>
    </source>
</reference>
<dbReference type="PRINTS" id="PR00460">
    <property type="entry name" value="BPEROXIDASE"/>
</dbReference>
<dbReference type="GO" id="GO:0020037">
    <property type="term" value="F:heme binding"/>
    <property type="evidence" value="ECO:0007669"/>
    <property type="project" value="UniProtKB-UniRule"/>
</dbReference>
<dbReference type="GO" id="GO:0046872">
    <property type="term" value="F:metal ion binding"/>
    <property type="evidence" value="ECO:0007669"/>
    <property type="project" value="UniProtKB-UniRule"/>
</dbReference>
<feature type="domain" description="Plant heme peroxidase family profile" evidence="10">
    <location>
        <begin position="482"/>
        <end position="699"/>
    </location>
</feature>
<dbReference type="GO" id="GO:0005829">
    <property type="term" value="C:cytosol"/>
    <property type="evidence" value="ECO:0007669"/>
    <property type="project" value="TreeGrafter"/>
</dbReference>
<dbReference type="PRINTS" id="PR00458">
    <property type="entry name" value="PEROXIDASE"/>
</dbReference>
<keyword evidence="2 9" id="KW-0575">Peroxidase</keyword>
<dbReference type="GO" id="GO:0004096">
    <property type="term" value="F:catalase activity"/>
    <property type="evidence" value="ECO:0007669"/>
    <property type="project" value="InterPro"/>
</dbReference>
<evidence type="ECO:0000313" key="11">
    <source>
        <dbReference type="EMBL" id="TPX58004.1"/>
    </source>
</evidence>
<name>A0A507E2E0_9FUNG</name>
<evidence type="ECO:0000259" key="10">
    <source>
        <dbReference type="PROSITE" id="PS50873"/>
    </source>
</evidence>
<dbReference type="Gene3D" id="1.10.420.10">
    <property type="entry name" value="Peroxidase, domain 2"/>
    <property type="match status" value="2"/>
</dbReference>
<evidence type="ECO:0000256" key="1">
    <source>
        <dbReference type="ARBA" id="ARBA00001970"/>
    </source>
</evidence>
<keyword evidence="3" id="KW-0349">Heme</keyword>
<dbReference type="PANTHER" id="PTHR30555">
    <property type="entry name" value="HYDROPEROXIDASE I, BIFUNCTIONAL CATALASE-PEROXIDASE"/>
    <property type="match status" value="1"/>
</dbReference>
<keyword evidence="6" id="KW-0408">Iron</keyword>
<dbReference type="STRING" id="109895.A0A507E2E0"/>
<dbReference type="InterPro" id="IPR010255">
    <property type="entry name" value="Haem_peroxidase_sf"/>
</dbReference>
<evidence type="ECO:0000256" key="7">
    <source>
        <dbReference type="ARBA" id="ARBA00023324"/>
    </source>
</evidence>
<dbReference type="Pfam" id="PF00141">
    <property type="entry name" value="peroxidase"/>
    <property type="match status" value="2"/>
</dbReference>
<dbReference type="CDD" id="cd00314">
    <property type="entry name" value="plant_peroxidase_like"/>
    <property type="match status" value="1"/>
</dbReference>
<accession>A0A507E2E0</accession>
<evidence type="ECO:0000256" key="4">
    <source>
        <dbReference type="ARBA" id="ARBA00022723"/>
    </source>
</evidence>
<dbReference type="SUPFAM" id="SSF48113">
    <property type="entry name" value="Heme-dependent peroxidases"/>
    <property type="match status" value="2"/>
</dbReference>
<dbReference type="EMBL" id="QEAQ01000043">
    <property type="protein sequence ID" value="TPX58004.1"/>
    <property type="molecule type" value="Genomic_DNA"/>
</dbReference>
<dbReference type="Proteomes" id="UP000318582">
    <property type="component" value="Unassembled WGS sequence"/>
</dbReference>
<dbReference type="GO" id="GO:0042744">
    <property type="term" value="P:hydrogen peroxide catabolic process"/>
    <property type="evidence" value="ECO:0007669"/>
    <property type="project" value="UniProtKB-KW"/>
</dbReference>
<dbReference type="InterPro" id="IPR019793">
    <property type="entry name" value="Peroxidases_heam-ligand_BS"/>
</dbReference>
<dbReference type="InterPro" id="IPR002016">
    <property type="entry name" value="Haem_peroxidase"/>
</dbReference>
<dbReference type="InterPro" id="IPR019794">
    <property type="entry name" value="Peroxidases_AS"/>
</dbReference>